<feature type="region of interest" description="Disordered" evidence="1">
    <location>
        <begin position="854"/>
        <end position="875"/>
    </location>
</feature>
<feature type="compositionally biased region" description="Polar residues" evidence="1">
    <location>
        <begin position="1145"/>
        <end position="1161"/>
    </location>
</feature>
<feature type="region of interest" description="Disordered" evidence="1">
    <location>
        <begin position="779"/>
        <end position="825"/>
    </location>
</feature>
<protein>
    <submittedName>
        <fullName evidence="2">Uncharacterized protein</fullName>
    </submittedName>
</protein>
<name>A0A0C3RV25_PHLG1</name>
<feature type="compositionally biased region" description="Polar residues" evidence="1">
    <location>
        <begin position="1332"/>
        <end position="1346"/>
    </location>
</feature>
<feature type="compositionally biased region" description="Low complexity" evidence="1">
    <location>
        <begin position="248"/>
        <end position="260"/>
    </location>
</feature>
<feature type="compositionally biased region" description="Low complexity" evidence="1">
    <location>
        <begin position="578"/>
        <end position="591"/>
    </location>
</feature>
<feature type="compositionally biased region" description="Basic and acidic residues" evidence="1">
    <location>
        <begin position="1292"/>
        <end position="1304"/>
    </location>
</feature>
<feature type="compositionally biased region" description="Polar residues" evidence="1">
    <location>
        <begin position="1213"/>
        <end position="1227"/>
    </location>
</feature>
<feature type="compositionally biased region" description="Low complexity" evidence="1">
    <location>
        <begin position="329"/>
        <end position="340"/>
    </location>
</feature>
<feature type="compositionally biased region" description="Basic and acidic residues" evidence="1">
    <location>
        <begin position="180"/>
        <end position="193"/>
    </location>
</feature>
<dbReference type="EMBL" id="KN840555">
    <property type="protein sequence ID" value="KIP05031.1"/>
    <property type="molecule type" value="Genomic_DNA"/>
</dbReference>
<evidence type="ECO:0000313" key="2">
    <source>
        <dbReference type="EMBL" id="KIP05031.1"/>
    </source>
</evidence>
<feature type="compositionally biased region" description="Basic and acidic residues" evidence="1">
    <location>
        <begin position="36"/>
        <end position="47"/>
    </location>
</feature>
<feature type="region of interest" description="Disordered" evidence="1">
    <location>
        <begin position="246"/>
        <end position="450"/>
    </location>
</feature>
<feature type="region of interest" description="Disordered" evidence="1">
    <location>
        <begin position="478"/>
        <end position="513"/>
    </location>
</feature>
<feature type="compositionally biased region" description="Acidic residues" evidence="1">
    <location>
        <begin position="539"/>
        <end position="549"/>
    </location>
</feature>
<feature type="compositionally biased region" description="Low complexity" evidence="1">
    <location>
        <begin position="19"/>
        <end position="30"/>
    </location>
</feature>
<evidence type="ECO:0000256" key="1">
    <source>
        <dbReference type="SAM" id="MobiDB-lite"/>
    </source>
</evidence>
<feature type="compositionally biased region" description="Low complexity" evidence="1">
    <location>
        <begin position="794"/>
        <end position="808"/>
    </location>
</feature>
<accession>A0A0C3RV25</accession>
<feature type="compositionally biased region" description="Basic residues" evidence="1">
    <location>
        <begin position="1662"/>
        <end position="1674"/>
    </location>
</feature>
<dbReference type="Proteomes" id="UP000053257">
    <property type="component" value="Unassembled WGS sequence"/>
</dbReference>
<feature type="compositionally biased region" description="Low complexity" evidence="1">
    <location>
        <begin position="1260"/>
        <end position="1291"/>
    </location>
</feature>
<feature type="compositionally biased region" description="Acidic residues" evidence="1">
    <location>
        <begin position="602"/>
        <end position="618"/>
    </location>
</feature>
<feature type="compositionally biased region" description="Basic and acidic residues" evidence="1">
    <location>
        <begin position="212"/>
        <end position="227"/>
    </location>
</feature>
<feature type="compositionally biased region" description="Low complexity" evidence="1">
    <location>
        <begin position="1188"/>
        <end position="1200"/>
    </location>
</feature>
<sequence length="1674" mass="175614">MSDRTGGRVPSIITNVHQRSLSRSSGASGSVPNSPKTHEFIHLDDAFASKQPLGSPVSATVAETKPEGVSNGVQEPVVAKKSAEDTIKTLEEPEQVAEAHEPLETVSDAAISAQDEAALVSAEDDTTVPTAEDLAVTPEASQATQAGSAEPLIEKATAIDVSEPEVQAPSEMPSATIEDTPAHDRDELAKEEATEIPVVEESTNDTSAVVVEESHEAQAEDTAHEDVVAQPETTLAAVEIATLEVADEAPATTAEEPIAPVVETSETSDEIEAAPASDEAIAISEPAVAEAQEETQPGPSEEAKSEEPTPDVPAVSELSEPTAEEKSVEAAVEEAASAPAEDSEDLHASTSAQQESPEVVEEAILEPVKEQEGTEVVAVADEPSTQAETRPLETVEPATIEEPVTEAIPDAKEQDEDVPEPVVPAPEERIAEGAVVTDVPEATSTDKETSIEVVSATEAHDEEVPEAVAAVSELEEQTVESVADAEVTSANEEEPIEEVQVTSAPDDVPVEDHVPDAETPVVAEEEQAAEPVEVVVDESTELTPEEVENDQLTPAIAEEPEPEVSLTTVGDEPKIEETAPAAVEEVEAEPAAVEKVEAEPAAVEEVEAEPAAVEEVEAEPAAVEQVEAEPEEAAAADEPSIASKICCGEINPELVSNSGLILLSTSTETCFEHVFEPTAAAAVENGDAALVAEVKESESEVAAEDAPATQDLAVDEAAAPESSVVVDEVVAVVESTDEATLVVTQPEASTDEAVVPETTVAAVVEEEYKVEAEVEPETAVTDEEVNEPDVSVDAPAEVPASTEPSSASEEIEETVVSQDAEPTSVNEEIEETAVAHDAELIGGSEEIEEIVAAEPTSASDEKVEEANQDVELASTDEVKVEDVATQDIQVAAPEIAVTVSEDDVASTNVAPVEEPERPKSPWMPSYSVTSQGPGITEESIEHEVTDASASEEPTETEVPEVAVEGATAAAPDEAVAHSWPVSYAVSSQGNSPMHKPAELSEPVEPIQDLQLAETKEIVAEEVAAPVEESVTEEAKIPEVVIEVEPDVAVEAIAEVVIEPPTIVAPDEEPSSEAQETVETAELEAQCPPSRPWTPSYSVARQGSSPALAQKELEPEPSVEPIAVTEEPESVSADAPIAQPVPQKAWVSSYSVSRQGSKSSLVATDEPKAAEPEEVVEQDPEFPAPVVVTSEPESEPTAAAEDVPTAPAERPWTPSYSVSRQGSKSSLVATDEPTAAESEEAGEQVPEPPAPVVVTSEPKSEPTVPAEDVPAAPAERPWTPSYSVSRQGSRSSLRVESEPTEKDQVDGVAAAVVITSEPEAQEVPAADEAKASWTPSYSVSRQGSRTSLVDKEESNLEEPEQAVTVSEPAAPVVITPDAVAIEETEEEAAAAPEAPARPWTPSYSVSRQGSSPVPSPKVETVELPVEQTPPERPWTPSYSVSRQGSSSQLATKAAADEVSLPVASPTEETATKMPVISVDSTPAVVVSEPETTASEEIPASEQPERPWTPSYSVTTQGPASPSQDADASTEPQAFPTTEVTEHGPKVTTEWVSYQNFVSTITQNNMHRPSLARLAPVNENEQANPTSPADLDSLSPTASTARTRHESTTSSQSRMLPGGWVSGAKSLEDSRASLDHAAGEFSKIKPSESETPAQTNAAAADGHHHQKKKHRMCIIM</sequence>
<feature type="region of interest" description="Disordered" evidence="1">
    <location>
        <begin position="1"/>
        <end position="86"/>
    </location>
</feature>
<feature type="compositionally biased region" description="Basic and acidic residues" evidence="1">
    <location>
        <begin position="1624"/>
        <end position="1646"/>
    </location>
</feature>
<feature type="region of interest" description="Disordered" evidence="1">
    <location>
        <begin position="1577"/>
        <end position="1674"/>
    </location>
</feature>
<feature type="compositionally biased region" description="Low complexity" evidence="1">
    <location>
        <begin position="1436"/>
        <end position="1446"/>
    </location>
</feature>
<feature type="region of interest" description="Disordered" evidence="1">
    <location>
        <begin position="137"/>
        <end position="229"/>
    </location>
</feature>
<proteinExistence type="predicted"/>
<feature type="compositionally biased region" description="Polar residues" evidence="1">
    <location>
        <begin position="1508"/>
        <end position="1537"/>
    </location>
</feature>
<dbReference type="STRING" id="745531.A0A0C3RV25"/>
<dbReference type="HOGENOM" id="CLU_247250_0_0_1"/>
<keyword evidence="3" id="KW-1185">Reference proteome</keyword>
<organism evidence="2 3">
    <name type="scientific">Phlebiopsis gigantea (strain 11061_1 CR5-6)</name>
    <name type="common">White-rot fungus</name>
    <name type="synonym">Peniophora gigantea</name>
    <dbReference type="NCBI Taxonomy" id="745531"/>
    <lineage>
        <taxon>Eukaryota</taxon>
        <taxon>Fungi</taxon>
        <taxon>Dikarya</taxon>
        <taxon>Basidiomycota</taxon>
        <taxon>Agaricomycotina</taxon>
        <taxon>Agaricomycetes</taxon>
        <taxon>Polyporales</taxon>
        <taxon>Phanerochaetaceae</taxon>
        <taxon>Phlebiopsis</taxon>
    </lineage>
</organism>
<feature type="region of interest" description="Disordered" evidence="1">
    <location>
        <begin position="1060"/>
        <end position="1545"/>
    </location>
</feature>
<dbReference type="OrthoDB" id="2804751at2759"/>
<gene>
    <name evidence="2" type="ORF">PHLGIDRAFT_120198</name>
</gene>
<reference evidence="2 3" key="1">
    <citation type="journal article" date="2014" name="PLoS Genet.">
        <title>Analysis of the Phlebiopsis gigantea genome, transcriptome and secretome provides insight into its pioneer colonization strategies of wood.</title>
        <authorList>
            <person name="Hori C."/>
            <person name="Ishida T."/>
            <person name="Igarashi K."/>
            <person name="Samejima M."/>
            <person name="Suzuki H."/>
            <person name="Master E."/>
            <person name="Ferreira P."/>
            <person name="Ruiz-Duenas F.J."/>
            <person name="Held B."/>
            <person name="Canessa P."/>
            <person name="Larrondo L.F."/>
            <person name="Schmoll M."/>
            <person name="Druzhinina I.S."/>
            <person name="Kubicek C.P."/>
            <person name="Gaskell J.A."/>
            <person name="Kersten P."/>
            <person name="St John F."/>
            <person name="Glasner J."/>
            <person name="Sabat G."/>
            <person name="Splinter BonDurant S."/>
            <person name="Syed K."/>
            <person name="Yadav J."/>
            <person name="Mgbeahuruike A.C."/>
            <person name="Kovalchuk A."/>
            <person name="Asiegbu F.O."/>
            <person name="Lackner G."/>
            <person name="Hoffmeister D."/>
            <person name="Rencoret J."/>
            <person name="Gutierrez A."/>
            <person name="Sun H."/>
            <person name="Lindquist E."/>
            <person name="Barry K."/>
            <person name="Riley R."/>
            <person name="Grigoriev I.V."/>
            <person name="Henrissat B."/>
            <person name="Kues U."/>
            <person name="Berka R.M."/>
            <person name="Martinez A.T."/>
            <person name="Covert S.F."/>
            <person name="Blanchette R.A."/>
            <person name="Cullen D."/>
        </authorList>
    </citation>
    <scope>NUCLEOTIDE SEQUENCE [LARGE SCALE GENOMIC DNA]</scope>
    <source>
        <strain evidence="2 3">11061_1 CR5-6</strain>
    </source>
</reference>
<feature type="compositionally biased region" description="Polar residues" evidence="1">
    <location>
        <begin position="815"/>
        <end position="825"/>
    </location>
</feature>
<feature type="region of interest" description="Disordered" evidence="1">
    <location>
        <begin position="901"/>
        <end position="959"/>
    </location>
</feature>
<evidence type="ECO:0000313" key="3">
    <source>
        <dbReference type="Proteomes" id="UP000053257"/>
    </source>
</evidence>
<feature type="compositionally biased region" description="Polar residues" evidence="1">
    <location>
        <begin position="1400"/>
        <end position="1411"/>
    </location>
</feature>
<feature type="compositionally biased region" description="Polar residues" evidence="1">
    <location>
        <begin position="1092"/>
        <end position="1106"/>
    </location>
</feature>
<feature type="region of interest" description="Disordered" evidence="1">
    <location>
        <begin position="539"/>
        <end position="627"/>
    </location>
</feature>